<dbReference type="Proteomes" id="UP000663929">
    <property type="component" value="Chromosome"/>
</dbReference>
<proteinExistence type="predicted"/>
<sequence length="674" mass="72859">MLGWTAVLFAQSPDSASFWQDISERDLDSQIDRAIDAEEKRLTILSVPDLRDHLARLDEVARGQGTLQLAVPHPSGRMDLFELTPGKTMSPELAVRFPEIQTFTGRTADGRSILYGDLTSQGFHAMVRQLDGDFYYVDPYIRHQDDIYTSYYRRHFIPVDNDFICHVTDLDGALPDVAPRDDAARIPIEGEMRTYRLAVACTGEYATFHGGTVPLAMAAIVTAINRVNSVYNIDAAVHMELIPNNEDIVYLDAATDPYSNSNPSLLLSQNQANLDSVIGFENYDVGHVFTTGGGGLAGLGVICTSGKARGETGLSNPIGDPFYIDFVAHELGHQFGGSHTFNGTSGNCSGGNRSGAHAYEPGSASTIQGYAGICSGQNLQNNSDPYFHIESIRQFYETTHRSGDCAQVAVIDNAAPDMEAGDSFNIPARTPFTLTAGGTDSDGNDITYCWEQFDLGPASAPGIDDGEVPLFRSFNPTTNPSRTFPRWSDLLAGTTNIGEHLPTTTRELTFRVTGRDNVVEGGGVDFDEVVLQVSNTAGPFVVTSQSSPTQWEAGSQQTVTWNVANTDAAPINATTVDILWTDDNGQTFIPVATNEPNDGEATITAPIGCNQTGRIKVMGTGNIFFNINSSDITLSGEGLGPWQEWSLDADEAVTPDRDGDGRIDILDLLRFCTG</sequence>
<dbReference type="PROSITE" id="PS00018">
    <property type="entry name" value="EF_HAND_1"/>
    <property type="match status" value="1"/>
</dbReference>
<dbReference type="Pfam" id="PF13583">
    <property type="entry name" value="Reprolysin_4"/>
    <property type="match status" value="1"/>
</dbReference>
<dbReference type="EMBL" id="CP071793">
    <property type="protein sequence ID" value="QTD50192.1"/>
    <property type="molecule type" value="Genomic_DNA"/>
</dbReference>
<dbReference type="Gene3D" id="3.40.390.10">
    <property type="entry name" value="Collagenase (Catalytic Domain)"/>
    <property type="match status" value="1"/>
</dbReference>
<gene>
    <name evidence="1" type="ORF">J3U87_31795</name>
</gene>
<keyword evidence="2" id="KW-1185">Reference proteome</keyword>
<protein>
    <recommendedName>
        <fullName evidence="3">EF-hand domain-containing protein</fullName>
    </recommendedName>
</protein>
<evidence type="ECO:0000313" key="1">
    <source>
        <dbReference type="EMBL" id="QTD50192.1"/>
    </source>
</evidence>
<organism evidence="1 2">
    <name type="scientific">Sulfidibacter corallicola</name>
    <dbReference type="NCBI Taxonomy" id="2818388"/>
    <lineage>
        <taxon>Bacteria</taxon>
        <taxon>Pseudomonadati</taxon>
        <taxon>Acidobacteriota</taxon>
        <taxon>Holophagae</taxon>
        <taxon>Acanthopleuribacterales</taxon>
        <taxon>Acanthopleuribacteraceae</taxon>
        <taxon>Sulfidibacter</taxon>
    </lineage>
</organism>
<dbReference type="SUPFAM" id="SSF55486">
    <property type="entry name" value="Metalloproteases ('zincins'), catalytic domain"/>
    <property type="match status" value="1"/>
</dbReference>
<reference evidence="1" key="1">
    <citation type="submission" date="2021-03" db="EMBL/GenBank/DDBJ databases">
        <title>Acanthopleuribacteraceae sp. M133.</title>
        <authorList>
            <person name="Wang G."/>
        </authorList>
    </citation>
    <scope>NUCLEOTIDE SEQUENCE</scope>
    <source>
        <strain evidence="1">M133</strain>
    </source>
</reference>
<evidence type="ECO:0008006" key="3">
    <source>
        <dbReference type="Google" id="ProtNLM"/>
    </source>
</evidence>
<dbReference type="InterPro" id="IPR024079">
    <property type="entry name" value="MetalloPept_cat_dom_sf"/>
</dbReference>
<dbReference type="RefSeq" id="WP_237379823.1">
    <property type="nucleotide sequence ID" value="NZ_CP071793.1"/>
</dbReference>
<dbReference type="GO" id="GO:0008237">
    <property type="term" value="F:metallopeptidase activity"/>
    <property type="evidence" value="ECO:0007669"/>
    <property type="project" value="InterPro"/>
</dbReference>
<evidence type="ECO:0000313" key="2">
    <source>
        <dbReference type="Proteomes" id="UP000663929"/>
    </source>
</evidence>
<dbReference type="InterPro" id="IPR018247">
    <property type="entry name" value="EF_Hand_1_Ca_BS"/>
</dbReference>
<dbReference type="KEGG" id="scor:J3U87_31795"/>
<accession>A0A8A4TM53</accession>
<dbReference type="AlphaFoldDB" id="A0A8A4TM53"/>
<name>A0A8A4TM53_SULCO</name>